<accession>A0A8S2YZI3</accession>
<dbReference type="Proteomes" id="UP000681722">
    <property type="component" value="Unassembled WGS sequence"/>
</dbReference>
<name>A0A8S2YZI3_9BILA</name>
<proteinExistence type="predicted"/>
<comment type="caution">
    <text evidence="1">The sequence shown here is derived from an EMBL/GenBank/DDBJ whole genome shotgun (WGS) entry which is preliminary data.</text>
</comment>
<reference evidence="1" key="1">
    <citation type="submission" date="2021-02" db="EMBL/GenBank/DDBJ databases">
        <authorList>
            <person name="Nowell W R."/>
        </authorList>
    </citation>
    <scope>NUCLEOTIDE SEQUENCE</scope>
</reference>
<dbReference type="AlphaFoldDB" id="A0A8S2YZI3"/>
<dbReference type="EMBL" id="CAJOBC010123292">
    <property type="protein sequence ID" value="CAF4584099.1"/>
    <property type="molecule type" value="Genomic_DNA"/>
</dbReference>
<evidence type="ECO:0000313" key="1">
    <source>
        <dbReference type="EMBL" id="CAF4584099.1"/>
    </source>
</evidence>
<protein>
    <submittedName>
        <fullName evidence="1">Uncharacterized protein</fullName>
    </submittedName>
</protein>
<gene>
    <name evidence="1" type="ORF">SRO942_LOCUS48253</name>
</gene>
<evidence type="ECO:0000313" key="2">
    <source>
        <dbReference type="Proteomes" id="UP000681722"/>
    </source>
</evidence>
<organism evidence="1 2">
    <name type="scientific">Didymodactylos carnosus</name>
    <dbReference type="NCBI Taxonomy" id="1234261"/>
    <lineage>
        <taxon>Eukaryota</taxon>
        <taxon>Metazoa</taxon>
        <taxon>Spiralia</taxon>
        <taxon>Gnathifera</taxon>
        <taxon>Rotifera</taxon>
        <taxon>Eurotatoria</taxon>
        <taxon>Bdelloidea</taxon>
        <taxon>Philodinida</taxon>
        <taxon>Philodinidae</taxon>
        <taxon>Didymodactylos</taxon>
    </lineage>
</organism>
<sequence length="107" mass="12390">MLSSIQSIYLDCNTMAYTVLTRSKSAKSNVGQLTHSDSFESTFNDVMKHLDEEASNSSTGSYFDLQKYPSDQRVEEERLLQEQAAIEKERIAEQQRLEEKTVRIRDY</sequence>